<accession>A0A0B7MMY5</accession>
<dbReference type="SUPFAM" id="SSF53448">
    <property type="entry name" value="Nucleotide-diphospho-sugar transferases"/>
    <property type="match status" value="1"/>
</dbReference>
<evidence type="ECO:0000313" key="5">
    <source>
        <dbReference type="Proteomes" id="UP000046155"/>
    </source>
</evidence>
<proteinExistence type="inferred from homology"/>
<comment type="similarity">
    <text evidence="3">Belongs to the glycosyl hydrolase 130 family.</text>
</comment>
<evidence type="ECO:0000256" key="1">
    <source>
        <dbReference type="ARBA" id="ARBA00022676"/>
    </source>
</evidence>
<dbReference type="PANTHER" id="PTHR34106:SF5">
    <property type="entry name" value="GLYCOSIDASE"/>
    <property type="match status" value="1"/>
</dbReference>
<keyword evidence="1" id="KW-0328">Glycosyltransferase</keyword>
<dbReference type="InterPro" id="IPR007184">
    <property type="entry name" value="Mannoside_phosphorylase"/>
</dbReference>
<keyword evidence="5" id="KW-1185">Reference proteome</keyword>
<dbReference type="Pfam" id="PF04041">
    <property type="entry name" value="Glyco_hydro_130"/>
    <property type="match status" value="1"/>
</dbReference>
<reference evidence="5" key="1">
    <citation type="submission" date="2015-01" db="EMBL/GenBank/DDBJ databases">
        <authorList>
            <person name="Manzoor Shahid"/>
            <person name="Zubair Saima"/>
        </authorList>
    </citation>
    <scope>NUCLEOTIDE SEQUENCE [LARGE SCALE GENOMIC DNA]</scope>
    <source>
        <strain evidence="5">Sp3</strain>
    </source>
</reference>
<evidence type="ECO:0000256" key="2">
    <source>
        <dbReference type="ARBA" id="ARBA00022679"/>
    </source>
</evidence>
<keyword evidence="4" id="KW-0326">Glycosidase</keyword>
<protein>
    <submittedName>
        <fullName evidence="4">Glycosidase-related protein</fullName>
    </submittedName>
</protein>
<evidence type="ECO:0000313" key="4">
    <source>
        <dbReference type="EMBL" id="CEO89311.1"/>
    </source>
</evidence>
<name>A0A0B7MMY5_9FIRM</name>
<keyword evidence="4" id="KW-0378">Hydrolase</keyword>
<dbReference type="AlphaFoldDB" id="A0A0B7MMY5"/>
<keyword evidence="2" id="KW-0808">Transferase</keyword>
<dbReference type="GO" id="GO:0016757">
    <property type="term" value="F:glycosyltransferase activity"/>
    <property type="evidence" value="ECO:0007669"/>
    <property type="project" value="UniProtKB-KW"/>
</dbReference>
<dbReference type="SUPFAM" id="SSF75005">
    <property type="entry name" value="Arabinanase/levansucrase/invertase"/>
    <property type="match status" value="1"/>
</dbReference>
<dbReference type="CDD" id="cd18614">
    <property type="entry name" value="GH130"/>
    <property type="match status" value="1"/>
</dbReference>
<sequence length="1182" mass="134570">MGILDSETLFEKSIAGPLEKARRYEGVNLVVGIPFYNEVDTLPLVLKVVEDGLVSMKATDKAIIICAGDPAGKEALEAIKDKKLQVPHMEFLMLEGANGRGMSIRALLELADRLEADLAILAADIIGKGSGLQPGSIQRMLKPLQYGYDLVLTSFRRQYFEDLLGKLFLGPLLETFFGYRISDAISGTYAISHDMVEEYCTAIKFWVDQTRGFGIDPWLITTAIIQQRRICEVPLGFRMEYASLDKVSYVFKDFAEYMFESIRREEEFWKEKRVVLRSPDIYGLEPHQDVPAAQTYDTRALIHFFRNGFNQYRDLLATACPQELFTALERSVTSPTRDFHLDGRTWANTVYSLLSHYSFAPDAKKEDVLEALTAVFCGRMAGFLEHLEALQEELASEKSTYAAAILSSRAESKKDEQRRFFLHGSLNFIRRWKEKSWKHKPPLIPADYLEFIPGKPIVLPKCIKWRGGQDVWTAGLFNRLQTRYSEKFHDFLENNLLISADSNSRAIASRLEETMEALEETMDHLSPGNVYTEEGTRQAVEGIFQLLGYPRIFGIKEEIFEEALMRFPPLNIMIPKGCHTPRELLCKMFPRDAVTVANLIETRKWADRTLLWILDNLDPENMEEVELKPLILGDSFMEGTFKLGKISDLNKLTTRQVISPLSKGVGGKYPKLRFFLFIGRQIMIAQNYSLLYQTYAKERRKLGLKIRNSLIGRFESTPFSAYNIFENYHHRALVRAARILAQKITLTGHAGEAQMLKAMCNGYGVSQVLEDGTFIPCSAWSWASYSSKGGTGIPTPMSSHVEERWFNHDFLEEIHAELGFDPGSILQRIAQSIGDGKADDDLLDVLLGIKPKDVTVVVQETQDYPPAKPLVRYPGNPILNPIKDNPWESRYVLNAAAVRIKDKVYLLYRAFGDDEVSRIGLAVTDGYRVLERLPDPIFVPQTEQEKKGVEDPRVVIIGDELIMLYTAYDGVIAQIAAASISVDDFINKRFYRWKRKGLAFRDIWDKDAFLFPEKINDKYIIYHRIEPSIWVSYMDKLEFPVPKEEHSIIMGPRPGKMWDFLKIGAGSQPIKTKYGWLMIYHGVDKERVYRLGVMLVPLDNPERVIYRSPNPILSPETEHEIGIPGETWIPNVVFTCGAVPAEDKEILDADDEILVYYGAADSYMCLATGRVGDLIPEEIRKE</sequence>
<dbReference type="Gene3D" id="2.115.10.20">
    <property type="entry name" value="Glycosyl hydrolase domain, family 43"/>
    <property type="match status" value="1"/>
</dbReference>
<dbReference type="OrthoDB" id="9759709at2"/>
<gene>
    <name evidence="4" type="ORF">SSCH_440018</name>
</gene>
<dbReference type="InterPro" id="IPR029044">
    <property type="entry name" value="Nucleotide-diphossugar_trans"/>
</dbReference>
<organism evidence="4 5">
    <name type="scientific">Syntrophaceticus schinkii</name>
    <dbReference type="NCBI Taxonomy" id="499207"/>
    <lineage>
        <taxon>Bacteria</taxon>
        <taxon>Bacillati</taxon>
        <taxon>Bacillota</taxon>
        <taxon>Clostridia</taxon>
        <taxon>Thermoanaerobacterales</taxon>
        <taxon>Thermoanaerobacterales Family III. Incertae Sedis</taxon>
        <taxon>Syntrophaceticus</taxon>
    </lineage>
</organism>
<dbReference type="InterPro" id="IPR023296">
    <property type="entry name" value="Glyco_hydro_beta-prop_sf"/>
</dbReference>
<dbReference type="RefSeq" id="WP_052835537.1">
    <property type="nucleotide sequence ID" value="NZ_CDRZ01000241.1"/>
</dbReference>
<dbReference type="Gene3D" id="3.90.550.10">
    <property type="entry name" value="Spore Coat Polysaccharide Biosynthesis Protein SpsA, Chain A"/>
    <property type="match status" value="1"/>
</dbReference>
<dbReference type="Proteomes" id="UP000046155">
    <property type="component" value="Unassembled WGS sequence"/>
</dbReference>
<dbReference type="GO" id="GO:0016798">
    <property type="term" value="F:hydrolase activity, acting on glycosyl bonds"/>
    <property type="evidence" value="ECO:0007669"/>
    <property type="project" value="UniProtKB-KW"/>
</dbReference>
<evidence type="ECO:0000256" key="3">
    <source>
        <dbReference type="ARBA" id="ARBA00024356"/>
    </source>
</evidence>
<dbReference type="EMBL" id="CDRZ01000241">
    <property type="protein sequence ID" value="CEO89311.1"/>
    <property type="molecule type" value="Genomic_DNA"/>
</dbReference>
<dbReference type="PANTHER" id="PTHR34106">
    <property type="entry name" value="GLYCOSIDASE"/>
    <property type="match status" value="1"/>
</dbReference>